<dbReference type="RefSeq" id="XP_002118234.1">
    <property type="nucleotide sequence ID" value="XM_002118198.1"/>
</dbReference>
<feature type="transmembrane region" description="Helical" evidence="12">
    <location>
        <begin position="758"/>
        <end position="781"/>
    </location>
</feature>
<keyword evidence="7 12" id="KW-0472">Membrane</keyword>
<dbReference type="SMART" id="SM00303">
    <property type="entry name" value="GPS"/>
    <property type="match status" value="1"/>
</dbReference>
<name>B3SDA6_TRIAD</name>
<evidence type="ECO:0000259" key="16">
    <source>
        <dbReference type="PROSITE" id="PS50835"/>
    </source>
</evidence>
<evidence type="ECO:0000256" key="7">
    <source>
        <dbReference type="ARBA" id="ARBA00023136"/>
    </source>
</evidence>
<accession>B3SDA6</accession>
<dbReference type="InterPro" id="IPR032471">
    <property type="entry name" value="AGRL2-4_GAIN_subdom_A"/>
</dbReference>
<dbReference type="Pfam" id="PF01825">
    <property type="entry name" value="GPS"/>
    <property type="match status" value="1"/>
</dbReference>
<evidence type="ECO:0000256" key="8">
    <source>
        <dbReference type="ARBA" id="ARBA00023157"/>
    </source>
</evidence>
<keyword evidence="18" id="KW-1185">Reference proteome</keyword>
<sequence length="1009" mass="113984">MPIGNHSPVQLTCGYNGPLVSKTVITWYQNSRILGQYKPRNPPTVSQSTLYNLTSSSKGIGLHLTTLMVYSQYRCSIATPGQLIFLVVNLTRQSDYQLRIVGPYNVIESKEFILECVATFTLGNSSSRDYFQWYQIGQQSQILVADDDRYINIENRGTRSILHITSIRRSDLKNYRTTFRCSYYGNADTKHTFHSVYILSFQNKSSTCRSQMKDGYFWPESQAGAVVYISCRDNKIGNASRKCYNNFTGSETNYWGAVSVIHCTSSSFWTLQQEASRPNAENYNATAILSRLQALTDPVANRTLISGDILASTSILQKLINIEAEQPVQASDTYNFIKIASNLIDLRNRAQWMEIQQEQPGTTKLSQILELLARRIDVDNRTIIIATENIAIEISAISTETNQSYHFPGNTFKPIAATSSKIYLGKKIPAWLNGNDITLPSSLFQEYEHSSKIKIVSLAYKTLNELFPARIDPNLRPNFEYWTPNTLIISTSLYPPPQQDLEESVVYTLKKLSINESWYDKKQFIATEEFSCVFWNYSKGREGAWSDEGCSLVYLNSTHLSCQCDHLTNFAVLMRLSERNNSQAVQFSLEMITYFGCGISVIALTATLIIYGILWKYDNLIPNSQLNCNAIYAFKCRYLKNPTNKIHMNLFAWMVIPNMIIMVVDLAKNIKVLCAILACILHFSLLTTFMWMLIEGIHLYLVLIKVFDVNEKFLYYNLGAVGIPALVAVPTIVINCGIHSVDFYLSTQGCWLSAKNWIILSFIIPFACIFVANIIFCVMAIHTILHTQKISADAKKLHKIKIALRGLTILTPVLGLTWSFGCLLLLWDSPFVQYLFAITNSLQGLCVFLVYCLFNHNVQEAYQKYRNHSKKLAISSDKPGFIVEKLTEPQRHNLDSSRKNQADKGTIQTCTSEFKRSSPLLSANSQELGDESLHKSNNSLKTISESALEITNHSPNRNNSLTDSLASSTQSQESLQVKDEIDEDSKDQKSSNSDCDGSGEEKSSPNPRE</sequence>
<dbReference type="GO" id="GO:0004930">
    <property type="term" value="F:G protein-coupled receptor activity"/>
    <property type="evidence" value="ECO:0007669"/>
    <property type="project" value="UniProtKB-KW"/>
</dbReference>
<evidence type="ECO:0000313" key="18">
    <source>
        <dbReference type="Proteomes" id="UP000009022"/>
    </source>
</evidence>
<keyword evidence="10" id="KW-0807">Transducer</keyword>
<dbReference type="GO" id="GO:0005886">
    <property type="term" value="C:plasma membrane"/>
    <property type="evidence" value="ECO:0000318"/>
    <property type="project" value="GO_Central"/>
</dbReference>
<dbReference type="STRING" id="10228.B3SDA6"/>
<evidence type="ECO:0000256" key="5">
    <source>
        <dbReference type="ARBA" id="ARBA00022989"/>
    </source>
</evidence>
<dbReference type="Gene3D" id="1.20.1070.10">
    <property type="entry name" value="Rhodopsin 7-helix transmembrane proteins"/>
    <property type="match status" value="1"/>
</dbReference>
<keyword evidence="5 12" id="KW-1133">Transmembrane helix</keyword>
<evidence type="ECO:0000256" key="3">
    <source>
        <dbReference type="ARBA" id="ARBA00022692"/>
    </source>
</evidence>
<keyword evidence="6" id="KW-0297">G-protein coupled receptor</keyword>
<dbReference type="PRINTS" id="PR00249">
    <property type="entry name" value="GPCRSECRETIN"/>
</dbReference>
<dbReference type="CTD" id="6759447"/>
<protein>
    <recommendedName>
        <fullName evidence="19">Adhesion G protein-coupled receptor L3</fullName>
    </recommendedName>
</protein>
<dbReference type="Gene3D" id="2.60.220.50">
    <property type="match status" value="1"/>
</dbReference>
<evidence type="ECO:0008006" key="19">
    <source>
        <dbReference type="Google" id="ProtNLM"/>
    </source>
</evidence>
<dbReference type="PROSITE" id="PS50261">
    <property type="entry name" value="G_PROTEIN_RECEP_F2_4"/>
    <property type="match status" value="1"/>
</dbReference>
<dbReference type="SUPFAM" id="SSF48726">
    <property type="entry name" value="Immunoglobulin"/>
    <property type="match status" value="1"/>
</dbReference>
<feature type="compositionally biased region" description="Basic and acidic residues" evidence="11">
    <location>
        <begin position="999"/>
        <end position="1009"/>
    </location>
</feature>
<feature type="compositionally biased region" description="Polar residues" evidence="11">
    <location>
        <begin position="951"/>
        <end position="975"/>
    </location>
</feature>
<evidence type="ECO:0000256" key="11">
    <source>
        <dbReference type="SAM" id="MobiDB-lite"/>
    </source>
</evidence>
<feature type="transmembrane region" description="Helical" evidence="12">
    <location>
        <begin position="646"/>
        <end position="664"/>
    </location>
</feature>
<dbReference type="PhylomeDB" id="B3SDA6"/>
<comment type="subcellular location">
    <subcellularLocation>
        <location evidence="1">Cell membrane</location>
        <topology evidence="1">Multi-pass membrane protein</topology>
    </subcellularLocation>
</comment>
<dbReference type="InterPro" id="IPR017981">
    <property type="entry name" value="GPCR_2-like_7TM"/>
</dbReference>
<evidence type="ECO:0000256" key="10">
    <source>
        <dbReference type="ARBA" id="ARBA00023224"/>
    </source>
</evidence>
<keyword evidence="4" id="KW-0732">Signal</keyword>
<dbReference type="PROSITE" id="PS50835">
    <property type="entry name" value="IG_LIKE"/>
    <property type="match status" value="1"/>
</dbReference>
<feature type="transmembrane region" description="Helical" evidence="12">
    <location>
        <begin position="591"/>
        <end position="614"/>
    </location>
</feature>
<evidence type="ECO:0000256" key="4">
    <source>
        <dbReference type="ARBA" id="ARBA00022729"/>
    </source>
</evidence>
<dbReference type="AlphaFoldDB" id="B3SDA6"/>
<dbReference type="InterPro" id="IPR046338">
    <property type="entry name" value="GAIN_dom_sf"/>
</dbReference>
<dbReference type="OrthoDB" id="1100386at2759"/>
<dbReference type="HOGENOM" id="CLU_298150_0_0_1"/>
<evidence type="ECO:0000256" key="9">
    <source>
        <dbReference type="ARBA" id="ARBA00023170"/>
    </source>
</evidence>
<feature type="transmembrane region" description="Helical" evidence="12">
    <location>
        <begin position="670"/>
        <end position="694"/>
    </location>
</feature>
<feature type="domain" description="Ig-like" evidence="16">
    <location>
        <begin position="1"/>
        <end position="91"/>
    </location>
</feature>
<feature type="region of interest" description="Disordered" evidence="11">
    <location>
        <begin position="951"/>
        <end position="1009"/>
    </location>
</feature>
<feature type="domain" description="G-protein coupled receptors family 2 profile 2" evidence="15">
    <location>
        <begin position="589"/>
        <end position="855"/>
    </location>
</feature>
<dbReference type="InterPro" id="IPR001879">
    <property type="entry name" value="GPCR_2_extracellular_dom"/>
</dbReference>
<evidence type="ECO:0000259" key="14">
    <source>
        <dbReference type="PROSITE" id="PS50227"/>
    </source>
</evidence>
<feature type="domain" description="GAIN-B" evidence="13">
    <location>
        <begin position="381"/>
        <end position="580"/>
    </location>
</feature>
<keyword evidence="3 12" id="KW-0812">Transmembrane</keyword>
<evidence type="ECO:0000259" key="13">
    <source>
        <dbReference type="PROSITE" id="PS50221"/>
    </source>
</evidence>
<dbReference type="KEGG" id="tad:TRIADDRAFT_62264"/>
<evidence type="ECO:0000256" key="1">
    <source>
        <dbReference type="ARBA" id="ARBA00004651"/>
    </source>
</evidence>
<dbReference type="EMBL" id="DS985277">
    <property type="protein sequence ID" value="EDV19310.1"/>
    <property type="molecule type" value="Genomic_DNA"/>
</dbReference>
<dbReference type="FunFam" id="1.20.1070.10:FF:000732">
    <property type="entry name" value="Adhesion G protein-coupled receptor L3"/>
    <property type="match status" value="1"/>
</dbReference>
<organism evidence="17 18">
    <name type="scientific">Trichoplax adhaerens</name>
    <name type="common">Trichoplax reptans</name>
    <dbReference type="NCBI Taxonomy" id="10228"/>
    <lineage>
        <taxon>Eukaryota</taxon>
        <taxon>Metazoa</taxon>
        <taxon>Placozoa</taxon>
        <taxon>Uniplacotomia</taxon>
        <taxon>Trichoplacea</taxon>
        <taxon>Trichoplacidae</taxon>
        <taxon>Trichoplax</taxon>
    </lineage>
</organism>
<dbReference type="InterPro" id="IPR000203">
    <property type="entry name" value="GPS"/>
</dbReference>
<evidence type="ECO:0000259" key="15">
    <source>
        <dbReference type="PROSITE" id="PS50261"/>
    </source>
</evidence>
<dbReference type="GO" id="GO:0007166">
    <property type="term" value="P:cell surface receptor signaling pathway"/>
    <property type="evidence" value="ECO:0007669"/>
    <property type="project" value="InterPro"/>
</dbReference>
<dbReference type="PROSITE" id="PS50221">
    <property type="entry name" value="GAIN_B"/>
    <property type="match status" value="1"/>
</dbReference>
<feature type="domain" description="G-protein coupled receptors family 2 profile 1" evidence="14">
    <location>
        <begin position="180"/>
        <end position="267"/>
    </location>
</feature>
<dbReference type="CDD" id="cd15040">
    <property type="entry name" value="7tmB2_Adhesion"/>
    <property type="match status" value="1"/>
</dbReference>
<dbReference type="InterPro" id="IPR000832">
    <property type="entry name" value="GPCR_2_secretin-like"/>
</dbReference>
<dbReference type="InterPro" id="IPR057244">
    <property type="entry name" value="GAIN_B"/>
</dbReference>
<dbReference type="InParanoid" id="B3SDA6"/>
<keyword evidence="8" id="KW-1015">Disulfide bond</keyword>
<evidence type="ECO:0000313" key="17">
    <source>
        <dbReference type="EMBL" id="EDV19310.1"/>
    </source>
</evidence>
<dbReference type="Pfam" id="PF00002">
    <property type="entry name" value="7tm_2"/>
    <property type="match status" value="1"/>
</dbReference>
<evidence type="ECO:0000256" key="12">
    <source>
        <dbReference type="SAM" id="Phobius"/>
    </source>
</evidence>
<dbReference type="OMA" id="VWREINI"/>
<gene>
    <name evidence="17" type="ORF">TRIADDRAFT_62264</name>
</gene>
<feature type="transmembrane region" description="Helical" evidence="12">
    <location>
        <begin position="714"/>
        <end position="738"/>
    </location>
</feature>
<dbReference type="PANTHER" id="PTHR12011:SF347">
    <property type="entry name" value="FI21270P1-RELATED"/>
    <property type="match status" value="1"/>
</dbReference>
<dbReference type="InterPro" id="IPR036445">
    <property type="entry name" value="GPCR_2_extracell_dom_sf"/>
</dbReference>
<dbReference type="GeneID" id="6759447"/>
<dbReference type="Proteomes" id="UP000009022">
    <property type="component" value="Unassembled WGS sequence"/>
</dbReference>
<feature type="transmembrane region" description="Helical" evidence="12">
    <location>
        <begin position="802"/>
        <end position="827"/>
    </location>
</feature>
<evidence type="ECO:0000256" key="2">
    <source>
        <dbReference type="ARBA" id="ARBA00022475"/>
    </source>
</evidence>
<proteinExistence type="predicted"/>
<dbReference type="InterPro" id="IPR036179">
    <property type="entry name" value="Ig-like_dom_sf"/>
</dbReference>
<dbReference type="InterPro" id="IPR007110">
    <property type="entry name" value="Ig-like_dom"/>
</dbReference>
<reference evidence="17 18" key="1">
    <citation type="journal article" date="2008" name="Nature">
        <title>The Trichoplax genome and the nature of placozoans.</title>
        <authorList>
            <person name="Srivastava M."/>
            <person name="Begovic E."/>
            <person name="Chapman J."/>
            <person name="Putnam N.H."/>
            <person name="Hellsten U."/>
            <person name="Kawashima T."/>
            <person name="Kuo A."/>
            <person name="Mitros T."/>
            <person name="Salamov A."/>
            <person name="Carpenter M.L."/>
            <person name="Signorovitch A.Y."/>
            <person name="Moreno M.A."/>
            <person name="Kamm K."/>
            <person name="Grimwood J."/>
            <person name="Schmutz J."/>
            <person name="Shapiro H."/>
            <person name="Grigoriev I.V."/>
            <person name="Buss L.W."/>
            <person name="Schierwater B."/>
            <person name="Dellaporta S.L."/>
            <person name="Rokhsar D.S."/>
        </authorList>
    </citation>
    <scope>NUCLEOTIDE SEQUENCE [LARGE SCALE GENOMIC DNA]</scope>
    <source>
        <strain evidence="17 18">Grell-BS-1999</strain>
    </source>
</reference>
<feature type="transmembrane region" description="Helical" evidence="12">
    <location>
        <begin position="833"/>
        <end position="854"/>
    </location>
</feature>
<dbReference type="eggNOG" id="KOG4193">
    <property type="taxonomic scope" value="Eukaryota"/>
</dbReference>
<keyword evidence="9" id="KW-0675">Receptor</keyword>
<dbReference type="FunCoup" id="B3SDA6">
    <property type="interactions" value="59"/>
</dbReference>
<dbReference type="PANTHER" id="PTHR12011">
    <property type="entry name" value="ADHESION G-PROTEIN COUPLED RECEPTOR"/>
    <property type="match status" value="1"/>
</dbReference>
<evidence type="ECO:0000256" key="6">
    <source>
        <dbReference type="ARBA" id="ARBA00023040"/>
    </source>
</evidence>
<dbReference type="Gene3D" id="4.10.1240.10">
    <property type="entry name" value="GPCR, family 2, extracellular hormone receptor domain"/>
    <property type="match status" value="1"/>
</dbReference>
<dbReference type="Pfam" id="PF16489">
    <property type="entry name" value="GAIN"/>
    <property type="match status" value="1"/>
</dbReference>
<keyword evidence="2" id="KW-1003">Cell membrane</keyword>
<dbReference type="PROSITE" id="PS50227">
    <property type="entry name" value="G_PROTEIN_RECEP_F2_3"/>
    <property type="match status" value="1"/>
</dbReference>